<evidence type="ECO:0000256" key="1">
    <source>
        <dbReference type="SAM" id="MobiDB-lite"/>
    </source>
</evidence>
<dbReference type="STRING" id="3827.A0A1S2YUW2"/>
<dbReference type="RefSeq" id="XP_004510312.3">
    <property type="nucleotide sequence ID" value="XM_004510255.3"/>
</dbReference>
<dbReference type="KEGG" id="cam:101488822"/>
<sequence length="472" mass="52825">MMLIANDVVVLRLRTRLRLKIQISMKQSSMNASMIMKKKTMNCDNDDSSLNHLHSDLSSILNQIDELVVKSLEVKKKLSKEGKREIESFSSLLSETLSRLKPWVPKLKIALSSTSMKCESKSEEVSCDERNVSDCESPQETKLVSPSPLVSWRADCTVDRGRQMFMLTPLPLSKSFLSSKPNQPQLKSDLDELASSNNSSMLYSFAMKPTPLKPALSLVSEEATNNEEFELISSPKRDTSMLVMMTPGLKMSPLKSCVLLEPISEIGRVGNDKVRKSTPFPVGVHYSDSEDSESSDRDDASRGLALKYPELMGIKWVPKSRVGKKNVEASPVWLTSPPKTCVLLGTPDEKSLELEKDDNDMCIHVDESNLKLQDSKLNLKDVSKGHNQAIKSCKQDNFVGDLSRIENTPMWLKTESTLQTGKRPGENTLKKELWTKFEEASTCGFQPKFPTVSKNSKKGFLDLLEEASCDEF</sequence>
<evidence type="ECO:0000313" key="2">
    <source>
        <dbReference type="Proteomes" id="UP000087171"/>
    </source>
</evidence>
<protein>
    <submittedName>
        <fullName evidence="3">Uncharacterized protein LOC101488822</fullName>
    </submittedName>
</protein>
<dbReference type="Proteomes" id="UP000087171">
    <property type="component" value="Chromosome Ca7"/>
</dbReference>
<reference evidence="3" key="2">
    <citation type="submission" date="2025-08" db="UniProtKB">
        <authorList>
            <consortium name="RefSeq"/>
        </authorList>
    </citation>
    <scope>IDENTIFICATION</scope>
    <source>
        <tissue evidence="3">Etiolated seedlings</tissue>
    </source>
</reference>
<feature type="region of interest" description="Disordered" evidence="1">
    <location>
        <begin position="278"/>
        <end position="300"/>
    </location>
</feature>
<keyword evidence="2" id="KW-1185">Reference proteome</keyword>
<dbReference type="eggNOG" id="ENOG502QS76">
    <property type="taxonomic scope" value="Eukaryota"/>
</dbReference>
<dbReference type="OrthoDB" id="1933187at2759"/>
<dbReference type="PANTHER" id="PTHR37238">
    <property type="entry name" value="OS05G0532500 PROTEIN"/>
    <property type="match status" value="1"/>
</dbReference>
<proteinExistence type="predicted"/>
<dbReference type="PaxDb" id="3827-XP_004510312.1"/>
<gene>
    <name evidence="3" type="primary">LOC101488822</name>
</gene>
<reference evidence="2" key="1">
    <citation type="journal article" date="2013" name="Nat. Biotechnol.">
        <title>Draft genome sequence of chickpea (Cicer arietinum) provides a resource for trait improvement.</title>
        <authorList>
            <person name="Varshney R.K."/>
            <person name="Song C."/>
            <person name="Saxena R.K."/>
            <person name="Azam S."/>
            <person name="Yu S."/>
            <person name="Sharpe A.G."/>
            <person name="Cannon S."/>
            <person name="Baek J."/>
            <person name="Rosen B.D."/>
            <person name="Tar'an B."/>
            <person name="Millan T."/>
            <person name="Zhang X."/>
            <person name="Ramsay L.D."/>
            <person name="Iwata A."/>
            <person name="Wang Y."/>
            <person name="Nelson W."/>
            <person name="Farmer A.D."/>
            <person name="Gaur P.M."/>
            <person name="Soderlund C."/>
            <person name="Penmetsa R.V."/>
            <person name="Xu C."/>
            <person name="Bharti A.K."/>
            <person name="He W."/>
            <person name="Winter P."/>
            <person name="Zhao S."/>
            <person name="Hane J.K."/>
            <person name="Carrasquilla-Garcia N."/>
            <person name="Condie J.A."/>
            <person name="Upadhyaya H.D."/>
            <person name="Luo M.C."/>
            <person name="Thudi M."/>
            <person name="Gowda C.L."/>
            <person name="Singh N.P."/>
            <person name="Lichtenzveig J."/>
            <person name="Gali K.K."/>
            <person name="Rubio J."/>
            <person name="Nadarajan N."/>
            <person name="Dolezel J."/>
            <person name="Bansal K.C."/>
            <person name="Xu X."/>
            <person name="Edwards D."/>
            <person name="Zhang G."/>
            <person name="Kahl G."/>
            <person name="Gil J."/>
            <person name="Singh K.B."/>
            <person name="Datta S.K."/>
            <person name="Jackson S.A."/>
            <person name="Wang J."/>
            <person name="Cook D.R."/>
        </authorList>
    </citation>
    <scope>NUCLEOTIDE SEQUENCE [LARGE SCALE GENOMIC DNA]</scope>
    <source>
        <strain evidence="2">cv. CDC Frontier</strain>
    </source>
</reference>
<accession>A0A1S2YUW2</accession>
<dbReference type="GeneID" id="101488822"/>
<evidence type="ECO:0000313" key="3">
    <source>
        <dbReference type="RefSeq" id="XP_004510312.3"/>
    </source>
</evidence>
<organism evidence="2 3">
    <name type="scientific">Cicer arietinum</name>
    <name type="common">Chickpea</name>
    <name type="synonym">Garbanzo</name>
    <dbReference type="NCBI Taxonomy" id="3827"/>
    <lineage>
        <taxon>Eukaryota</taxon>
        <taxon>Viridiplantae</taxon>
        <taxon>Streptophyta</taxon>
        <taxon>Embryophyta</taxon>
        <taxon>Tracheophyta</taxon>
        <taxon>Spermatophyta</taxon>
        <taxon>Magnoliopsida</taxon>
        <taxon>eudicotyledons</taxon>
        <taxon>Gunneridae</taxon>
        <taxon>Pentapetalae</taxon>
        <taxon>rosids</taxon>
        <taxon>fabids</taxon>
        <taxon>Fabales</taxon>
        <taxon>Fabaceae</taxon>
        <taxon>Papilionoideae</taxon>
        <taxon>50 kb inversion clade</taxon>
        <taxon>NPAAA clade</taxon>
        <taxon>Hologalegina</taxon>
        <taxon>IRL clade</taxon>
        <taxon>Cicereae</taxon>
        <taxon>Cicer</taxon>
    </lineage>
</organism>
<dbReference type="AlphaFoldDB" id="A0A1S2YUW2"/>
<dbReference type="PANTHER" id="PTHR37238:SF1">
    <property type="entry name" value="OS05G0532500 PROTEIN"/>
    <property type="match status" value="1"/>
</dbReference>
<name>A0A1S2YUW2_CICAR</name>